<dbReference type="Proteomes" id="UP000283619">
    <property type="component" value="Unassembled WGS sequence"/>
</dbReference>
<proteinExistence type="predicted"/>
<protein>
    <submittedName>
        <fullName evidence="2">Uncharacterized protein</fullName>
    </submittedName>
</protein>
<sequence>MIKPTKTTVLPASSSTSTITRIDVDTGAISIRTSGNPDSRIPDLNPQPGTSTSLPPRTEVVDEPRVVVSYISDPIITEANARLAEIALPGLQTHLLQPHDAVDGLYIAPSGQTYAHLEEGRYYRVELNADGHYQIPWPAAPGVTPPILKQIPGQSRWRIEAQWYSSESVQGSLFMPRLTADEPLAIFHVDPNLATLLPGAHESPDGIRKGPRGKTYVDLADGTVMVRKNEQGDYKLASATTINLPDITLEQIPGQSLWRRQAADISAAQHTSPAYSAEVVASRVDTERGPGKRARLGGESDPAVTLTSAIRIEDWKTWGAATKPLVGDSIEIDGLHFPILAQPTHATDSLAFIKHPQFAATRFDAFERMLLTTPQLQPRGVVKLADKWTGRGGDTWRIVEGLPFGKTLTQAVSDQFPYLSYDCANRVAREIFNRASHSDEITGPGVSALFETFKYWENRPVSVDDKRVVRQDLSDPLMLLTPQSTDANGYFQLPQPSAEGLQRIDFNPQLFAGSQYHVSRPSVRSLLTGILRGHGYQVSEDFRRNARDALLIKRRGLDSVFVLFPVHFPSQHMNAIDPVYWLKKRALVNKIEVHHKITLQDHHAANKIIYLAGANMPIEGSGENNLVIIRVK</sequence>
<dbReference type="EMBL" id="MOBZ01000001">
    <property type="protein sequence ID" value="ROO13597.1"/>
    <property type="molecule type" value="Genomic_DNA"/>
</dbReference>
<reference evidence="2 3" key="1">
    <citation type="submission" date="2016-10" db="EMBL/GenBank/DDBJ databases">
        <title>Comparative genome analysis of multiple Pseudomonas spp. focuses on biocontrol and plant growth promoting traits.</title>
        <authorList>
            <person name="Tao X.-Y."/>
            <person name="Taylor C.G."/>
        </authorList>
    </citation>
    <scope>NUCLEOTIDE SEQUENCE [LARGE SCALE GENOMIC DNA]</scope>
    <source>
        <strain evidence="2 3">36G2</strain>
    </source>
</reference>
<dbReference type="RefSeq" id="WP_123592739.1">
    <property type="nucleotide sequence ID" value="NZ_MOBZ01000001.1"/>
</dbReference>
<evidence type="ECO:0000256" key="1">
    <source>
        <dbReference type="SAM" id="MobiDB-lite"/>
    </source>
</evidence>
<accession>A0A423PCI8</accession>
<dbReference type="AlphaFoldDB" id="A0A423PCI8"/>
<evidence type="ECO:0000313" key="2">
    <source>
        <dbReference type="EMBL" id="ROO13597.1"/>
    </source>
</evidence>
<comment type="caution">
    <text evidence="2">The sequence shown here is derived from an EMBL/GenBank/DDBJ whole genome shotgun (WGS) entry which is preliminary data.</text>
</comment>
<evidence type="ECO:0000313" key="3">
    <source>
        <dbReference type="Proteomes" id="UP000283619"/>
    </source>
</evidence>
<feature type="region of interest" description="Disordered" evidence="1">
    <location>
        <begin position="29"/>
        <end position="58"/>
    </location>
</feature>
<name>A0A423PCI8_PSEFL</name>
<gene>
    <name evidence="2" type="ORF">BK673_00510</name>
</gene>
<organism evidence="2 3">
    <name type="scientific">Pseudomonas fluorescens</name>
    <dbReference type="NCBI Taxonomy" id="294"/>
    <lineage>
        <taxon>Bacteria</taxon>
        <taxon>Pseudomonadati</taxon>
        <taxon>Pseudomonadota</taxon>
        <taxon>Gammaproteobacteria</taxon>
        <taxon>Pseudomonadales</taxon>
        <taxon>Pseudomonadaceae</taxon>
        <taxon>Pseudomonas</taxon>
    </lineage>
</organism>